<sequence length="127" mass="14536">MSKDICILVVDDFSTMRRLIRRILRDLGLENVVEADNGNNAWKVLNEHRVDLIICDWNMPYMTGVDLLEKVRGDEKFSDLPFVMVTAEGKKNFILEATKKGVTNYITKPFSAQDLSGKLKGMLRNWG</sequence>
<evidence type="ECO:0000256" key="1">
    <source>
        <dbReference type="ARBA" id="ARBA00022553"/>
    </source>
</evidence>
<dbReference type="PROSITE" id="PS50110">
    <property type="entry name" value="RESPONSE_REGULATORY"/>
    <property type="match status" value="1"/>
</dbReference>
<evidence type="ECO:0000256" key="2">
    <source>
        <dbReference type="ARBA" id="ARBA00023012"/>
    </source>
</evidence>
<dbReference type="InterPro" id="IPR001789">
    <property type="entry name" value="Sig_transdc_resp-reg_receiver"/>
</dbReference>
<gene>
    <name evidence="5" type="ORF">DENIS_0992</name>
</gene>
<comment type="caution">
    <text evidence="5">The sequence shown here is derived from an EMBL/GenBank/DDBJ whole genome shotgun (WGS) entry which is preliminary data.</text>
</comment>
<dbReference type="OrthoDB" id="9786548at2"/>
<dbReference type="PANTHER" id="PTHR44591">
    <property type="entry name" value="STRESS RESPONSE REGULATOR PROTEIN 1"/>
    <property type="match status" value="1"/>
</dbReference>
<dbReference type="SUPFAM" id="SSF52172">
    <property type="entry name" value="CheY-like"/>
    <property type="match status" value="1"/>
</dbReference>
<dbReference type="EMBL" id="BEXT01000001">
    <property type="protein sequence ID" value="GBC60050.1"/>
    <property type="molecule type" value="Genomic_DNA"/>
</dbReference>
<feature type="domain" description="Response regulatory" evidence="4">
    <location>
        <begin position="6"/>
        <end position="123"/>
    </location>
</feature>
<protein>
    <submittedName>
        <fullName evidence="5">Response regulator</fullName>
    </submittedName>
</protein>
<dbReference type="Proteomes" id="UP000288096">
    <property type="component" value="Unassembled WGS sequence"/>
</dbReference>
<dbReference type="SMART" id="SM00448">
    <property type="entry name" value="REC"/>
    <property type="match status" value="1"/>
</dbReference>
<organism evidence="5 6">
    <name type="scientific">Desulfonema ishimotonii</name>
    <dbReference type="NCBI Taxonomy" id="45657"/>
    <lineage>
        <taxon>Bacteria</taxon>
        <taxon>Pseudomonadati</taxon>
        <taxon>Thermodesulfobacteriota</taxon>
        <taxon>Desulfobacteria</taxon>
        <taxon>Desulfobacterales</taxon>
        <taxon>Desulfococcaceae</taxon>
        <taxon>Desulfonema</taxon>
    </lineage>
</organism>
<feature type="modified residue" description="4-aspartylphosphate" evidence="3">
    <location>
        <position position="56"/>
    </location>
</feature>
<evidence type="ECO:0000313" key="5">
    <source>
        <dbReference type="EMBL" id="GBC60050.1"/>
    </source>
</evidence>
<dbReference type="RefSeq" id="WP_124327506.1">
    <property type="nucleotide sequence ID" value="NZ_BEXT01000001.1"/>
</dbReference>
<dbReference type="InterPro" id="IPR050595">
    <property type="entry name" value="Bact_response_regulator"/>
</dbReference>
<name>A0A401FSY2_9BACT</name>
<reference evidence="6" key="2">
    <citation type="submission" date="2019-01" db="EMBL/GenBank/DDBJ databases">
        <title>Genome sequence of Desulfonema ishimotonii strain Tokyo 01.</title>
        <authorList>
            <person name="Fukui M."/>
        </authorList>
    </citation>
    <scope>NUCLEOTIDE SEQUENCE [LARGE SCALE GENOMIC DNA]</scope>
    <source>
        <strain evidence="6">Tokyo 01</strain>
    </source>
</reference>
<proteinExistence type="predicted"/>
<reference evidence="6" key="1">
    <citation type="submission" date="2017-11" db="EMBL/GenBank/DDBJ databases">
        <authorList>
            <person name="Watanabe M."/>
            <person name="Kojima H."/>
        </authorList>
    </citation>
    <scope>NUCLEOTIDE SEQUENCE [LARGE SCALE GENOMIC DNA]</scope>
    <source>
        <strain evidence="6">Tokyo 01</strain>
    </source>
</reference>
<evidence type="ECO:0000313" key="6">
    <source>
        <dbReference type="Proteomes" id="UP000288096"/>
    </source>
</evidence>
<dbReference type="Pfam" id="PF00072">
    <property type="entry name" value="Response_reg"/>
    <property type="match status" value="1"/>
</dbReference>
<keyword evidence="1 3" id="KW-0597">Phosphoprotein</keyword>
<accession>A0A401FSY2</accession>
<keyword evidence="6" id="KW-1185">Reference proteome</keyword>
<evidence type="ECO:0000259" key="4">
    <source>
        <dbReference type="PROSITE" id="PS50110"/>
    </source>
</evidence>
<dbReference type="InterPro" id="IPR011006">
    <property type="entry name" value="CheY-like_superfamily"/>
</dbReference>
<dbReference type="AlphaFoldDB" id="A0A401FSY2"/>
<keyword evidence="2" id="KW-0902">Two-component regulatory system</keyword>
<evidence type="ECO:0000256" key="3">
    <source>
        <dbReference type="PROSITE-ProRule" id="PRU00169"/>
    </source>
</evidence>
<dbReference type="PANTHER" id="PTHR44591:SF14">
    <property type="entry name" value="PROTEIN PILG"/>
    <property type="match status" value="1"/>
</dbReference>
<dbReference type="Gene3D" id="3.40.50.2300">
    <property type="match status" value="1"/>
</dbReference>
<dbReference type="GO" id="GO:0000160">
    <property type="term" value="P:phosphorelay signal transduction system"/>
    <property type="evidence" value="ECO:0007669"/>
    <property type="project" value="UniProtKB-KW"/>
</dbReference>